<dbReference type="InterPro" id="IPR004895">
    <property type="entry name" value="Prenylated_rab_accept_PRA1"/>
</dbReference>
<dbReference type="PANTHER" id="PTHR19317">
    <property type="entry name" value="PRENYLATED RAB ACCEPTOR 1-RELATED"/>
    <property type="match status" value="1"/>
</dbReference>
<proteinExistence type="predicted"/>
<dbReference type="AlphaFoldDB" id="A0A4S8YTL9"/>
<protein>
    <recommendedName>
        <fullName evidence="9">PRA1 family protein</fullName>
    </recommendedName>
</protein>
<name>A0A4S8YTL9_AURPU</name>
<accession>A0A4S8YTL9</accession>
<evidence type="ECO:0000256" key="3">
    <source>
        <dbReference type="ARBA" id="ARBA00022989"/>
    </source>
</evidence>
<feature type="transmembrane region" description="Helical" evidence="6">
    <location>
        <begin position="71"/>
        <end position="104"/>
    </location>
</feature>
<feature type="compositionally biased region" description="Low complexity" evidence="5">
    <location>
        <begin position="427"/>
        <end position="441"/>
    </location>
</feature>
<feature type="compositionally biased region" description="Basic and acidic residues" evidence="5">
    <location>
        <begin position="532"/>
        <end position="542"/>
    </location>
</feature>
<evidence type="ECO:0000313" key="7">
    <source>
        <dbReference type="EMBL" id="THW58349.1"/>
    </source>
</evidence>
<evidence type="ECO:0000256" key="5">
    <source>
        <dbReference type="SAM" id="MobiDB-lite"/>
    </source>
</evidence>
<dbReference type="PANTHER" id="PTHR19317:SF0">
    <property type="entry name" value="PRENYLATED RAB ACCEPTOR PROTEIN 1"/>
    <property type="match status" value="1"/>
</dbReference>
<organism evidence="7 8">
    <name type="scientific">Aureobasidium pullulans</name>
    <name type="common">Black yeast</name>
    <name type="synonym">Pullularia pullulans</name>
    <dbReference type="NCBI Taxonomy" id="5580"/>
    <lineage>
        <taxon>Eukaryota</taxon>
        <taxon>Fungi</taxon>
        <taxon>Dikarya</taxon>
        <taxon>Ascomycota</taxon>
        <taxon>Pezizomycotina</taxon>
        <taxon>Dothideomycetes</taxon>
        <taxon>Dothideomycetidae</taxon>
        <taxon>Dothideales</taxon>
        <taxon>Saccotheciaceae</taxon>
        <taxon>Aureobasidium</taxon>
    </lineage>
</organism>
<feature type="compositionally biased region" description="Low complexity" evidence="5">
    <location>
        <begin position="546"/>
        <end position="557"/>
    </location>
</feature>
<feature type="compositionally biased region" description="Polar residues" evidence="5">
    <location>
        <begin position="393"/>
        <end position="405"/>
    </location>
</feature>
<feature type="transmembrane region" description="Helical" evidence="6">
    <location>
        <begin position="116"/>
        <end position="137"/>
    </location>
</feature>
<evidence type="ECO:0000313" key="8">
    <source>
        <dbReference type="Proteomes" id="UP000310421"/>
    </source>
</evidence>
<keyword evidence="4 6" id="KW-0472">Membrane</keyword>
<dbReference type="Pfam" id="PF03208">
    <property type="entry name" value="PRA1"/>
    <property type="match status" value="1"/>
</dbReference>
<evidence type="ECO:0000256" key="6">
    <source>
        <dbReference type="SAM" id="Phobius"/>
    </source>
</evidence>
<evidence type="ECO:0000256" key="1">
    <source>
        <dbReference type="ARBA" id="ARBA00004141"/>
    </source>
</evidence>
<reference evidence="7 8" key="1">
    <citation type="submission" date="2018-10" db="EMBL/GenBank/DDBJ databases">
        <title>Fifty Aureobasidium pullulans genomes reveal a recombining polyextremotolerant generalist.</title>
        <authorList>
            <person name="Gostincar C."/>
            <person name="Turk M."/>
            <person name="Zajc J."/>
            <person name="Gunde-Cimerman N."/>
        </authorList>
    </citation>
    <scope>NUCLEOTIDE SEQUENCE [LARGE SCALE GENOMIC DNA]</scope>
    <source>
        <strain evidence="7 8">EXF-10751</strain>
    </source>
</reference>
<dbReference type="GO" id="GO:0005794">
    <property type="term" value="C:Golgi apparatus"/>
    <property type="evidence" value="ECO:0007669"/>
    <property type="project" value="TreeGrafter"/>
</dbReference>
<keyword evidence="2 6" id="KW-0812">Transmembrane</keyword>
<comment type="subcellular location">
    <subcellularLocation>
        <location evidence="1">Membrane</location>
        <topology evidence="1">Multi-pass membrane protein</topology>
    </subcellularLocation>
</comment>
<evidence type="ECO:0000256" key="4">
    <source>
        <dbReference type="ARBA" id="ARBA00023136"/>
    </source>
</evidence>
<feature type="compositionally biased region" description="Basic and acidic residues" evidence="5">
    <location>
        <begin position="261"/>
        <end position="285"/>
    </location>
</feature>
<dbReference type="Proteomes" id="UP000310421">
    <property type="component" value="Unassembled WGS sequence"/>
</dbReference>
<evidence type="ECO:0008006" key="9">
    <source>
        <dbReference type="Google" id="ProtNLM"/>
    </source>
</evidence>
<dbReference type="GO" id="GO:0016020">
    <property type="term" value="C:membrane"/>
    <property type="evidence" value="ECO:0007669"/>
    <property type="project" value="UniProtKB-SubCell"/>
</dbReference>
<sequence>MPINLPLDAITSRLNLQGRFDSVRSQSVGSRFANLKPISEFFNFKQISKPQNFGEVQNRVNYNLGYFSSNYAVLFCMLSIYTLITNWLLTFVILLVVGGMFGIGKLEGRDIEIGNFRATTSQLYTGLVVIAVPLAIFSNPFGSALWLIGASGVTILGHAAFLEKPIEGGGLNGRPRAPHDMPHWGRPSGAHAGGGGGEIWRDEFESRRRRFLDVGDESDDGYQRAYLDPAGFKSRSADRLPREGLTGDELLFTGYDLGSGRGERGRDDIGYEGRPQRQYEDDHYRSNASTRPSREDALVQSAKEKLRKARVKGKTNVSLSVEEMAALERRSTQLRDSSEPSTPSKNKTRGSRSSSTTSLTSTRPRRTSVGLFGSTSPSQSRSRTPKTTRKSSNEQQPVARTSGSTPPAFMIRGPDGVPMYAPSDYYPSPVSSRRPSSNSNRQITPPYEAYSVRGYGPELRAQPSPSVRAAYDENAWASSSRPPAGASYPDLFGGTLPPGGQSYQTHVPDSDVSYAKLRRGPQGSPLSNVEAAADRWEREGEIGARPPSSGSSSDDSGQGVRIEVEPGYGFRRVPVSSKSSGTVRRKGRK</sequence>
<gene>
    <name evidence="7" type="ORF">D6D20_07318</name>
</gene>
<feature type="region of interest" description="Disordered" evidence="5">
    <location>
        <begin position="253"/>
        <end position="589"/>
    </location>
</feature>
<dbReference type="EMBL" id="QZAN01000097">
    <property type="protein sequence ID" value="THW58349.1"/>
    <property type="molecule type" value="Genomic_DNA"/>
</dbReference>
<feature type="compositionally biased region" description="Basic and acidic residues" evidence="5">
    <location>
        <begin position="326"/>
        <end position="338"/>
    </location>
</feature>
<evidence type="ECO:0000256" key="2">
    <source>
        <dbReference type="ARBA" id="ARBA00022692"/>
    </source>
</evidence>
<feature type="compositionally biased region" description="Low complexity" evidence="5">
    <location>
        <begin position="351"/>
        <end position="362"/>
    </location>
</feature>
<keyword evidence="3 6" id="KW-1133">Transmembrane helix</keyword>
<comment type="caution">
    <text evidence="7">The sequence shown here is derived from an EMBL/GenBank/DDBJ whole genome shotgun (WGS) entry which is preliminary data.</text>
</comment>